<feature type="non-terminal residue" evidence="1">
    <location>
        <position position="223"/>
    </location>
</feature>
<gene>
    <name evidence="1" type="ORF">APZ42_008677</name>
</gene>
<feature type="non-terminal residue" evidence="1">
    <location>
        <position position="1"/>
    </location>
</feature>
<protein>
    <submittedName>
        <fullName evidence="1">Uncharacterized protein</fullName>
    </submittedName>
</protein>
<dbReference type="STRING" id="35525.A0A164EHF5"/>
<keyword evidence="2" id="KW-1185">Reference proteome</keyword>
<dbReference type="AlphaFoldDB" id="A0A164EHF5"/>
<organism evidence="1 2">
    <name type="scientific">Daphnia magna</name>
    <dbReference type="NCBI Taxonomy" id="35525"/>
    <lineage>
        <taxon>Eukaryota</taxon>
        <taxon>Metazoa</taxon>
        <taxon>Ecdysozoa</taxon>
        <taxon>Arthropoda</taxon>
        <taxon>Crustacea</taxon>
        <taxon>Branchiopoda</taxon>
        <taxon>Diplostraca</taxon>
        <taxon>Cladocera</taxon>
        <taxon>Anomopoda</taxon>
        <taxon>Daphniidae</taxon>
        <taxon>Daphnia</taxon>
    </lineage>
</organism>
<evidence type="ECO:0000313" key="1">
    <source>
        <dbReference type="EMBL" id="KZR96786.1"/>
    </source>
</evidence>
<dbReference type="PANTHER" id="PTHR47501">
    <property type="entry name" value="TRANSPOSASE-RELATED"/>
    <property type="match status" value="1"/>
</dbReference>
<sequence length="223" mass="26224">FSKLLRKNNEAMENLFKALGLSWFRSNEQEFIHEYVKVMEPVADALDVLQGEISISMSYLLPTLTILREKLNNHQRDTTMKHANPLVCSLLDSLKDRFDHMFNIPQIRLAAICDPSFKVKWFPEEEQDSYKKLLKKEYEKWEKETIEEEKEKYCSLIHNSEPEDECSGDSASTTSPRRKNFFSSLWKKPSKVQPQNEVDLFFAEPLGHVEQLSKYPILTKIFR</sequence>
<dbReference type="SUPFAM" id="SSF53098">
    <property type="entry name" value="Ribonuclease H-like"/>
    <property type="match status" value="1"/>
</dbReference>
<comment type="caution">
    <text evidence="1">The sequence shown here is derived from an EMBL/GenBank/DDBJ whole genome shotgun (WGS) entry which is preliminary data.</text>
</comment>
<accession>A0A164EHF5</accession>
<reference evidence="1 2" key="1">
    <citation type="submission" date="2016-03" db="EMBL/GenBank/DDBJ databases">
        <title>EvidentialGene: Evidence-directed Construction of Genes on Genomes.</title>
        <authorList>
            <person name="Gilbert D.G."/>
            <person name="Choi J.-H."/>
            <person name="Mockaitis K."/>
            <person name="Colbourne J."/>
            <person name="Pfrender M."/>
        </authorList>
    </citation>
    <scope>NUCLEOTIDE SEQUENCE [LARGE SCALE GENOMIC DNA]</scope>
    <source>
        <strain evidence="1 2">Xinb3</strain>
        <tissue evidence="1">Complete organism</tissue>
    </source>
</reference>
<name>A0A164EHF5_9CRUS</name>
<dbReference type="Proteomes" id="UP000076858">
    <property type="component" value="Unassembled WGS sequence"/>
</dbReference>
<evidence type="ECO:0000313" key="2">
    <source>
        <dbReference type="Proteomes" id="UP000076858"/>
    </source>
</evidence>
<dbReference type="EMBL" id="LRGB01023709">
    <property type="protein sequence ID" value="KZR96786.1"/>
    <property type="molecule type" value="Genomic_DNA"/>
</dbReference>
<proteinExistence type="predicted"/>
<dbReference type="OrthoDB" id="6382074at2759"/>
<dbReference type="InterPro" id="IPR012337">
    <property type="entry name" value="RNaseH-like_sf"/>
</dbReference>